<feature type="coiled-coil region" evidence="10">
    <location>
        <begin position="187"/>
        <end position="228"/>
    </location>
</feature>
<evidence type="ECO:0000256" key="3">
    <source>
        <dbReference type="ARBA" id="ARBA00022741"/>
    </source>
</evidence>
<feature type="compositionally biased region" description="Polar residues" evidence="11">
    <location>
        <begin position="236"/>
        <end position="251"/>
    </location>
</feature>
<proteinExistence type="inferred from homology"/>
<evidence type="ECO:0000256" key="6">
    <source>
        <dbReference type="ARBA" id="ARBA00023175"/>
    </source>
</evidence>
<evidence type="ECO:0000259" key="12">
    <source>
        <dbReference type="PROSITE" id="PS50067"/>
    </source>
</evidence>
<dbReference type="Gene3D" id="3.40.850.10">
    <property type="entry name" value="Kinesin motor domain"/>
    <property type="match status" value="2"/>
</dbReference>
<dbReference type="InterPro" id="IPR036961">
    <property type="entry name" value="Kinesin_motor_dom_sf"/>
</dbReference>
<comment type="caution">
    <text evidence="13">The sequence shown here is derived from an EMBL/GenBank/DDBJ whole genome shotgun (WGS) entry which is preliminary data.</text>
</comment>
<feature type="domain" description="Kinesin motor" evidence="12">
    <location>
        <begin position="1"/>
        <end position="182"/>
    </location>
</feature>
<dbReference type="InterPro" id="IPR001752">
    <property type="entry name" value="Kinesin_motor_dom"/>
</dbReference>
<dbReference type="InterPro" id="IPR027417">
    <property type="entry name" value="P-loop_NTPase"/>
</dbReference>
<dbReference type="InterPro" id="IPR019821">
    <property type="entry name" value="Kinesin_motor_CS"/>
</dbReference>
<comment type="subcellular location">
    <subcellularLocation>
        <location evidence="1">Cytoplasm</location>
        <location evidence="1">Cytoskeleton</location>
    </subcellularLocation>
</comment>
<dbReference type="OrthoDB" id="3176171at2759"/>
<dbReference type="GO" id="GO:0007018">
    <property type="term" value="P:microtubule-based movement"/>
    <property type="evidence" value="ECO:0007669"/>
    <property type="project" value="InterPro"/>
</dbReference>
<evidence type="ECO:0000256" key="4">
    <source>
        <dbReference type="ARBA" id="ARBA00022840"/>
    </source>
</evidence>
<evidence type="ECO:0000256" key="1">
    <source>
        <dbReference type="ARBA" id="ARBA00004245"/>
    </source>
</evidence>
<evidence type="ECO:0000256" key="5">
    <source>
        <dbReference type="ARBA" id="ARBA00023054"/>
    </source>
</evidence>
<name>A0A7J5Y5E6_DISMA</name>
<evidence type="ECO:0000313" key="13">
    <source>
        <dbReference type="EMBL" id="KAF3843867.1"/>
    </source>
</evidence>
<dbReference type="PROSITE" id="PS50067">
    <property type="entry name" value="KINESIN_MOTOR_2"/>
    <property type="match status" value="1"/>
</dbReference>
<dbReference type="GO" id="GO:0005524">
    <property type="term" value="F:ATP binding"/>
    <property type="evidence" value="ECO:0007669"/>
    <property type="project" value="UniProtKB-KW"/>
</dbReference>
<reference evidence="13 14" key="1">
    <citation type="submission" date="2020-03" db="EMBL/GenBank/DDBJ databases">
        <title>Dissostichus mawsoni Genome sequencing and assembly.</title>
        <authorList>
            <person name="Park H."/>
        </authorList>
    </citation>
    <scope>NUCLEOTIDE SEQUENCE [LARGE SCALE GENOMIC DNA]</scope>
    <source>
        <strain evidence="13">DM0001</strain>
        <tissue evidence="13">Muscle</tissue>
    </source>
</reference>
<keyword evidence="7" id="KW-0206">Cytoskeleton</keyword>
<dbReference type="PRINTS" id="PR00380">
    <property type="entry name" value="KINESINHEAVY"/>
</dbReference>
<dbReference type="PANTHER" id="PTHR47968">
    <property type="entry name" value="CENTROMERE PROTEIN E"/>
    <property type="match status" value="1"/>
</dbReference>
<dbReference type="GO" id="GO:0005874">
    <property type="term" value="C:microtubule"/>
    <property type="evidence" value="ECO:0007669"/>
    <property type="project" value="UniProtKB-KW"/>
</dbReference>
<protein>
    <recommendedName>
        <fullName evidence="9">Kinesin-like protein</fullName>
    </recommendedName>
</protein>
<dbReference type="Gene3D" id="6.10.250.1590">
    <property type="match status" value="1"/>
</dbReference>
<keyword evidence="7" id="KW-0963">Cytoplasm</keyword>
<keyword evidence="3 9" id="KW-0547">Nucleotide-binding</keyword>
<keyword evidence="4 9" id="KW-0067">ATP-binding</keyword>
<sequence length="423" mass="48131">MGIIPRISQDIFDHIYAMDENLEFHIKVSYFEIYLDKIRDLLDGLHGAFCFQHERAQLSQPQHLQINIKQENVETELKLSGKLYLVDLAGSEKVSKTGAEGAVLDEAKNINKSLSALGNVIAALSEGTKTHVPYRDSKMTRILQDSLGGNCRTTIIICCSPSAYNEAETKSTLMFGQRAKTIKNTVSVNLELTAEEWKKKYEKEKEKNRGLNVVIQKLENELKRWRKGESVPVVEQLSSRNKQSSSETSAVIDSLVPPPAPLSDGEKTQYETLITDLYQQLDYKDDDINHHSQTAEKLKQQLMDQEELLVSSRQEYERVQEELSRLHRDSDSAKDEVKEVLQALEELAVNYDHKSQEVENKNSCNTQLNLELAQKLLDAVHREFSTLQEVSSHHKKRSTEIISLMLRDLMTSEASSEPPTSER</sequence>
<dbReference type="Proteomes" id="UP000518266">
    <property type="component" value="Unassembled WGS sequence"/>
</dbReference>
<feature type="coiled-coil region" evidence="10">
    <location>
        <begin position="288"/>
        <end position="361"/>
    </location>
</feature>
<evidence type="ECO:0000256" key="9">
    <source>
        <dbReference type="RuleBase" id="RU000394"/>
    </source>
</evidence>
<dbReference type="EMBL" id="JAAKFY010000018">
    <property type="protein sequence ID" value="KAF3843867.1"/>
    <property type="molecule type" value="Genomic_DNA"/>
</dbReference>
<evidence type="ECO:0000256" key="8">
    <source>
        <dbReference type="PROSITE-ProRule" id="PRU00283"/>
    </source>
</evidence>
<comment type="similarity">
    <text evidence="8 9">Belongs to the TRAFAC class myosin-kinesin ATPase superfamily. Kinesin family.</text>
</comment>
<evidence type="ECO:0000256" key="10">
    <source>
        <dbReference type="SAM" id="Coils"/>
    </source>
</evidence>
<keyword evidence="6 9" id="KW-0505">Motor protein</keyword>
<keyword evidence="2 9" id="KW-0493">Microtubule</keyword>
<comment type="caution">
    <text evidence="8">Lacks conserved residue(s) required for the propagation of feature annotation.</text>
</comment>
<evidence type="ECO:0000256" key="2">
    <source>
        <dbReference type="ARBA" id="ARBA00022701"/>
    </source>
</evidence>
<keyword evidence="14" id="KW-1185">Reference proteome</keyword>
<dbReference type="AlphaFoldDB" id="A0A7J5Y5E6"/>
<dbReference type="PANTHER" id="PTHR47968:SF36">
    <property type="entry name" value="KINESIN HEAVY CHAIN ISOFORM X1"/>
    <property type="match status" value="1"/>
</dbReference>
<feature type="region of interest" description="Disordered" evidence="11">
    <location>
        <begin position="236"/>
        <end position="266"/>
    </location>
</feature>
<accession>A0A7J5Y5E6</accession>
<gene>
    <name evidence="13" type="ORF">F7725_002716</name>
</gene>
<dbReference type="SUPFAM" id="SSF52540">
    <property type="entry name" value="P-loop containing nucleoside triphosphate hydrolases"/>
    <property type="match status" value="1"/>
</dbReference>
<evidence type="ECO:0000256" key="11">
    <source>
        <dbReference type="SAM" id="MobiDB-lite"/>
    </source>
</evidence>
<dbReference type="GO" id="GO:0008017">
    <property type="term" value="F:microtubule binding"/>
    <property type="evidence" value="ECO:0007669"/>
    <property type="project" value="InterPro"/>
</dbReference>
<dbReference type="Pfam" id="PF00225">
    <property type="entry name" value="Kinesin"/>
    <property type="match status" value="2"/>
</dbReference>
<evidence type="ECO:0000256" key="7">
    <source>
        <dbReference type="ARBA" id="ARBA00023212"/>
    </source>
</evidence>
<dbReference type="InterPro" id="IPR027640">
    <property type="entry name" value="Kinesin-like_fam"/>
</dbReference>
<dbReference type="PROSITE" id="PS00411">
    <property type="entry name" value="KINESIN_MOTOR_1"/>
    <property type="match status" value="1"/>
</dbReference>
<keyword evidence="5 10" id="KW-0175">Coiled coil</keyword>
<organism evidence="13 14">
    <name type="scientific">Dissostichus mawsoni</name>
    <name type="common">Antarctic cod</name>
    <dbReference type="NCBI Taxonomy" id="36200"/>
    <lineage>
        <taxon>Eukaryota</taxon>
        <taxon>Metazoa</taxon>
        <taxon>Chordata</taxon>
        <taxon>Craniata</taxon>
        <taxon>Vertebrata</taxon>
        <taxon>Euteleostomi</taxon>
        <taxon>Actinopterygii</taxon>
        <taxon>Neopterygii</taxon>
        <taxon>Teleostei</taxon>
        <taxon>Neoteleostei</taxon>
        <taxon>Acanthomorphata</taxon>
        <taxon>Eupercaria</taxon>
        <taxon>Perciformes</taxon>
        <taxon>Notothenioidei</taxon>
        <taxon>Nototheniidae</taxon>
        <taxon>Dissostichus</taxon>
    </lineage>
</organism>
<evidence type="ECO:0000313" key="14">
    <source>
        <dbReference type="Proteomes" id="UP000518266"/>
    </source>
</evidence>
<dbReference type="SMART" id="SM00129">
    <property type="entry name" value="KISc"/>
    <property type="match status" value="1"/>
</dbReference>
<dbReference type="GO" id="GO:0003777">
    <property type="term" value="F:microtubule motor activity"/>
    <property type="evidence" value="ECO:0007669"/>
    <property type="project" value="InterPro"/>
</dbReference>